<evidence type="ECO:0000313" key="1">
    <source>
        <dbReference type="EMBL" id="GAA4429443.1"/>
    </source>
</evidence>
<accession>A0ABP8LGT2</accession>
<dbReference type="PANTHER" id="PTHR37310:SF1">
    <property type="entry name" value="CYTOPLASMIC PROTEIN"/>
    <property type="match status" value="1"/>
</dbReference>
<dbReference type="InterPro" id="IPR044543">
    <property type="entry name" value="YHJQ-like"/>
</dbReference>
<protein>
    <submittedName>
        <fullName evidence="1">Four-helix bundle copper-binding protein</fullName>
    </submittedName>
</protein>
<reference evidence="2" key="1">
    <citation type="journal article" date="2019" name="Int. J. Syst. Evol. Microbiol.">
        <title>The Global Catalogue of Microorganisms (GCM) 10K type strain sequencing project: providing services to taxonomists for standard genome sequencing and annotation.</title>
        <authorList>
            <consortium name="The Broad Institute Genomics Platform"/>
            <consortium name="The Broad Institute Genome Sequencing Center for Infectious Disease"/>
            <person name="Wu L."/>
            <person name="Ma J."/>
        </authorList>
    </citation>
    <scope>NUCLEOTIDE SEQUENCE [LARGE SCALE GENOMIC DNA]</scope>
    <source>
        <strain evidence="2">JCM 17926</strain>
    </source>
</reference>
<evidence type="ECO:0000313" key="2">
    <source>
        <dbReference type="Proteomes" id="UP001500552"/>
    </source>
</evidence>
<gene>
    <name evidence="1" type="ORF">GCM10023188_14820</name>
</gene>
<dbReference type="Proteomes" id="UP001500552">
    <property type="component" value="Unassembled WGS sequence"/>
</dbReference>
<dbReference type="Pfam" id="PF03860">
    <property type="entry name" value="Csp"/>
    <property type="match status" value="1"/>
</dbReference>
<sequence length="119" mass="13240">MNHELENNSNHKDLLRILAACGAECDVTFNASLDNDRTDELTRVIRLCRDCANICYATARFVGSDSEHARHLARECAEICRSCAEACENNVDKEHECKPCAKICRACEEACRSFAGVEA</sequence>
<comment type="caution">
    <text evidence="1">The sequence shown here is derived from an EMBL/GenBank/DDBJ whole genome shotgun (WGS) entry which is preliminary data.</text>
</comment>
<dbReference type="CDD" id="cd08026">
    <property type="entry name" value="DUF326"/>
    <property type="match status" value="1"/>
</dbReference>
<dbReference type="Gene3D" id="1.20.1270.360">
    <property type="match status" value="1"/>
</dbReference>
<dbReference type="InterPro" id="IPR005560">
    <property type="entry name" value="Csp_YhjQ"/>
</dbReference>
<dbReference type="EMBL" id="BAABHC010000005">
    <property type="protein sequence ID" value="GAA4429443.1"/>
    <property type="molecule type" value="Genomic_DNA"/>
</dbReference>
<organism evidence="1 2">
    <name type="scientific">Pontibacter saemangeumensis</name>
    <dbReference type="NCBI Taxonomy" id="1084525"/>
    <lineage>
        <taxon>Bacteria</taxon>
        <taxon>Pseudomonadati</taxon>
        <taxon>Bacteroidota</taxon>
        <taxon>Cytophagia</taxon>
        <taxon>Cytophagales</taxon>
        <taxon>Hymenobacteraceae</taxon>
        <taxon>Pontibacter</taxon>
    </lineage>
</organism>
<proteinExistence type="predicted"/>
<dbReference type="RefSeq" id="WP_345157970.1">
    <property type="nucleotide sequence ID" value="NZ_BAABHC010000005.1"/>
</dbReference>
<dbReference type="PANTHER" id="PTHR37310">
    <property type="entry name" value="CYTOPLASMIC PROTEIN-RELATED"/>
    <property type="match status" value="1"/>
</dbReference>
<keyword evidence="2" id="KW-1185">Reference proteome</keyword>
<name>A0ABP8LGT2_9BACT</name>